<accession>A0A8J5CVM1</accession>
<protein>
    <submittedName>
        <fullName evidence="1">Uncharacterized protein</fullName>
    </submittedName>
</protein>
<comment type="caution">
    <text evidence="1">The sequence shown here is derived from an EMBL/GenBank/DDBJ whole genome shotgun (WGS) entry which is preliminary data.</text>
</comment>
<dbReference type="AlphaFoldDB" id="A0A8J5CVM1"/>
<gene>
    <name evidence="1" type="ORF">GWK47_044038</name>
</gene>
<reference evidence="1" key="1">
    <citation type="submission" date="2020-07" db="EMBL/GenBank/DDBJ databases">
        <title>The High-quality genome of the commercially important snow crab, Chionoecetes opilio.</title>
        <authorList>
            <person name="Jeong J.-H."/>
            <person name="Ryu S."/>
        </authorList>
    </citation>
    <scope>NUCLEOTIDE SEQUENCE</scope>
    <source>
        <strain evidence="1">MADBK_172401_WGS</strain>
        <tissue evidence="1">Digestive gland</tissue>
    </source>
</reference>
<evidence type="ECO:0000313" key="1">
    <source>
        <dbReference type="EMBL" id="KAG0722689.1"/>
    </source>
</evidence>
<organism evidence="1 2">
    <name type="scientific">Chionoecetes opilio</name>
    <name type="common">Atlantic snow crab</name>
    <name type="synonym">Cancer opilio</name>
    <dbReference type="NCBI Taxonomy" id="41210"/>
    <lineage>
        <taxon>Eukaryota</taxon>
        <taxon>Metazoa</taxon>
        <taxon>Ecdysozoa</taxon>
        <taxon>Arthropoda</taxon>
        <taxon>Crustacea</taxon>
        <taxon>Multicrustacea</taxon>
        <taxon>Malacostraca</taxon>
        <taxon>Eumalacostraca</taxon>
        <taxon>Eucarida</taxon>
        <taxon>Decapoda</taxon>
        <taxon>Pleocyemata</taxon>
        <taxon>Brachyura</taxon>
        <taxon>Eubrachyura</taxon>
        <taxon>Majoidea</taxon>
        <taxon>Majidae</taxon>
        <taxon>Chionoecetes</taxon>
    </lineage>
</organism>
<dbReference type="EMBL" id="JACEEZ010009179">
    <property type="protein sequence ID" value="KAG0722689.1"/>
    <property type="molecule type" value="Genomic_DNA"/>
</dbReference>
<dbReference type="Proteomes" id="UP000770661">
    <property type="component" value="Unassembled WGS sequence"/>
</dbReference>
<keyword evidence="2" id="KW-1185">Reference proteome</keyword>
<evidence type="ECO:0000313" key="2">
    <source>
        <dbReference type="Proteomes" id="UP000770661"/>
    </source>
</evidence>
<proteinExistence type="predicted"/>
<name>A0A8J5CVM1_CHIOP</name>
<sequence>MGVASAGARTAMARSGGQCSFPACQTAPNLEPLTPGLRTRILNPAVGAGIAQALSWRLRHPGQYLVRLDGEWAHHHQEPAPPAPSPHAF</sequence>
<dbReference type="OrthoDB" id="6375759at2759"/>